<keyword evidence="3" id="KW-1003">Cell membrane</keyword>
<keyword evidence="11" id="KW-1185">Reference proteome</keyword>
<evidence type="ECO:0000256" key="2">
    <source>
        <dbReference type="ARBA" id="ARBA00022448"/>
    </source>
</evidence>
<evidence type="ECO:0000256" key="4">
    <source>
        <dbReference type="ARBA" id="ARBA00022519"/>
    </source>
</evidence>
<feature type="transmembrane region" description="Helical" evidence="9">
    <location>
        <begin position="361"/>
        <end position="378"/>
    </location>
</feature>
<evidence type="ECO:0000256" key="5">
    <source>
        <dbReference type="ARBA" id="ARBA00022692"/>
    </source>
</evidence>
<gene>
    <name evidence="10" type="ORF">HMPREF1705_03748</name>
</gene>
<evidence type="ECO:0000256" key="3">
    <source>
        <dbReference type="ARBA" id="ARBA00022475"/>
    </source>
</evidence>
<evidence type="ECO:0000313" key="11">
    <source>
        <dbReference type="Proteomes" id="UP000005273"/>
    </source>
</evidence>
<feature type="transmembrane region" description="Helical" evidence="9">
    <location>
        <begin position="330"/>
        <end position="349"/>
    </location>
</feature>
<reference evidence="11" key="1">
    <citation type="submission" date="2012-09" db="EMBL/GenBank/DDBJ databases">
        <authorList>
            <person name="Weinstock G."/>
            <person name="Sodergren E."/>
            <person name="Clifton S."/>
            <person name="Fulton L."/>
            <person name="Fulton B."/>
            <person name="Courtney L."/>
            <person name="Fronick C."/>
            <person name="Harrison M."/>
            <person name="Strong C."/>
            <person name="Farmer C."/>
            <person name="Delehaunty K."/>
            <person name="Markovic C."/>
            <person name="Hall O."/>
            <person name="Minx P."/>
            <person name="Tomlinson C."/>
            <person name="Mitreva M."/>
            <person name="Nelson J."/>
            <person name="Hou S."/>
            <person name="Wollam A."/>
            <person name="Pepin K.H."/>
            <person name="Johnson M."/>
            <person name="Bhonagiri V."/>
            <person name="Nash W.E."/>
            <person name="Suruliraj S."/>
            <person name="Warren W."/>
            <person name="Chinwalla A."/>
            <person name="Mardis E.R."/>
            <person name="Wilson R.K."/>
        </authorList>
    </citation>
    <scope>NUCLEOTIDE SEQUENCE [LARGE SCALE GENOMIC DNA]</scope>
    <source>
        <strain evidence="11">OS1</strain>
    </source>
</reference>
<feature type="transmembrane region" description="Helical" evidence="9">
    <location>
        <begin position="135"/>
        <end position="153"/>
    </location>
</feature>
<feature type="transmembrane region" description="Helical" evidence="9">
    <location>
        <begin position="187"/>
        <end position="211"/>
    </location>
</feature>
<feature type="transmembrane region" description="Helical" evidence="9">
    <location>
        <begin position="390"/>
        <end position="410"/>
    </location>
</feature>
<comment type="similarity">
    <text evidence="8">Belongs to the TsuA/YedE (TC 9.B.102) family.</text>
</comment>
<dbReference type="RefSeq" id="WP_009200854.1">
    <property type="nucleotide sequence ID" value="NZ_ACJX03000001.1"/>
</dbReference>
<evidence type="ECO:0000256" key="6">
    <source>
        <dbReference type="ARBA" id="ARBA00022989"/>
    </source>
</evidence>
<comment type="caution">
    <text evidence="10">The sequence shown here is derived from an EMBL/GenBank/DDBJ whole genome shotgun (WGS) entry which is preliminary data.</text>
</comment>
<dbReference type="AlphaFoldDB" id="A0A0T5XDQ6"/>
<dbReference type="EMBL" id="ACJX03000001">
    <property type="protein sequence ID" value="KRT36467.1"/>
    <property type="molecule type" value="Genomic_DNA"/>
</dbReference>
<feature type="transmembrane region" description="Helical" evidence="9">
    <location>
        <begin position="105"/>
        <end position="128"/>
    </location>
</feature>
<organism evidence="10 11">
    <name type="scientific">Acetomicrobium hydrogeniformans ATCC BAA-1850</name>
    <dbReference type="NCBI Taxonomy" id="592015"/>
    <lineage>
        <taxon>Bacteria</taxon>
        <taxon>Thermotogati</taxon>
        <taxon>Synergistota</taxon>
        <taxon>Synergistia</taxon>
        <taxon>Synergistales</taxon>
        <taxon>Acetomicrobiaceae</taxon>
        <taxon>Acetomicrobium</taxon>
    </lineage>
</organism>
<protein>
    <submittedName>
        <fullName evidence="10">YeeE/YedE family protein</fullName>
    </submittedName>
</protein>
<dbReference type="Proteomes" id="UP000005273">
    <property type="component" value="Unassembled WGS sequence"/>
</dbReference>
<dbReference type="PANTHER" id="PTHR30574">
    <property type="entry name" value="INNER MEMBRANE PROTEIN YEDE"/>
    <property type="match status" value="1"/>
</dbReference>
<evidence type="ECO:0000256" key="1">
    <source>
        <dbReference type="ARBA" id="ARBA00004429"/>
    </source>
</evidence>
<evidence type="ECO:0000256" key="8">
    <source>
        <dbReference type="ARBA" id="ARBA00035655"/>
    </source>
</evidence>
<name>A0A0T5XDQ6_9BACT</name>
<dbReference type="eggNOG" id="COG2391">
    <property type="taxonomic scope" value="Bacteria"/>
</dbReference>
<keyword evidence="7 9" id="KW-0472">Membrane</keyword>
<evidence type="ECO:0000313" key="10">
    <source>
        <dbReference type="EMBL" id="KRT36467.1"/>
    </source>
</evidence>
<comment type="subcellular location">
    <subcellularLocation>
        <location evidence="1">Cell inner membrane</location>
        <topology evidence="1">Multi-pass membrane protein</topology>
    </subcellularLocation>
</comment>
<proteinExistence type="inferred from homology"/>
<feature type="transmembrane region" description="Helical" evidence="9">
    <location>
        <begin position="263"/>
        <end position="281"/>
    </location>
</feature>
<keyword evidence="5 9" id="KW-0812">Transmembrane</keyword>
<dbReference type="OrthoDB" id="9794165at2"/>
<keyword evidence="4" id="KW-0997">Cell inner membrane</keyword>
<keyword evidence="6 9" id="KW-1133">Transmembrane helix</keyword>
<keyword evidence="2" id="KW-0813">Transport</keyword>
<accession>A0A0T5XDQ6</accession>
<feature type="transmembrane region" description="Helical" evidence="9">
    <location>
        <begin position="6"/>
        <end position="24"/>
    </location>
</feature>
<feature type="transmembrane region" description="Helical" evidence="9">
    <location>
        <begin position="65"/>
        <end position="85"/>
    </location>
</feature>
<sequence>MKRVEYVVGFLAALCIVVGGKMFLSSNDLYFRLLIGTGLGYTLSRAYTGFAGSVYRAYKTGSTKLMRTMTFMFFITGLLMAAFLFRSDPASYNLWINPINMGLIIGAFLFGFGMSFSECCATGVLTIFPSALPKAIITLFFFGVGVFLGFPIQRTASWVNDSWFSTEVGSKLAGGVFLPDLFKGDGFGGYLGAILLMALFSGIVVYLCYLYEKRRIETNTYTGVPLEIMQDQLKPMDVKTFKLFSAQTYEHLFVKPWTLREGAVGLALLFMLLMGVTKAGWGASTPYGIWVGKLFMLFGMSPESIANFTHMSADTFTLPFFKHGASVQNFGIIVGALIYLLTAGQFAQAFKSGLRMKKKEAAVFALGGICMGFGTRLANGCNVGALYSPIANLSLSGWIFLVFMVIGGILSCKIRSKISV</sequence>
<evidence type="ECO:0000256" key="9">
    <source>
        <dbReference type="SAM" id="Phobius"/>
    </source>
</evidence>
<dbReference type="InterPro" id="IPR007272">
    <property type="entry name" value="Sulf_transp_TsuA/YedE"/>
</dbReference>
<dbReference type="PANTHER" id="PTHR30574:SF1">
    <property type="entry name" value="SULPHUR TRANSPORT DOMAIN-CONTAINING PROTEIN"/>
    <property type="match status" value="1"/>
</dbReference>
<dbReference type="GO" id="GO:0005886">
    <property type="term" value="C:plasma membrane"/>
    <property type="evidence" value="ECO:0007669"/>
    <property type="project" value="UniProtKB-SubCell"/>
</dbReference>
<evidence type="ECO:0000256" key="7">
    <source>
        <dbReference type="ARBA" id="ARBA00023136"/>
    </source>
</evidence>
<dbReference type="STRING" id="592015.HMPREF1705_03748"/>
<dbReference type="Pfam" id="PF04143">
    <property type="entry name" value="Sulf_transp"/>
    <property type="match status" value="1"/>
</dbReference>